<gene>
    <name evidence="3" type="ORF">EKO23_11520</name>
</gene>
<feature type="region of interest" description="Disordered" evidence="1">
    <location>
        <begin position="1"/>
        <end position="79"/>
    </location>
</feature>
<dbReference type="Proteomes" id="UP000295198">
    <property type="component" value="Unassembled WGS sequence"/>
</dbReference>
<keyword evidence="2" id="KW-0812">Transmembrane</keyword>
<keyword evidence="4" id="KW-1185">Reference proteome</keyword>
<proteinExistence type="predicted"/>
<sequence>MFRRSKSPVVDESAAVAKPGGKGRPTPTRKEAEAAARERAKVPRSRKELARQQRDQRMQSSRQTREAMRTGEEKHLPARDRGPVKRFIRDFVDSRLGFSELLAPLLILIMVLGYGAAGSAGVTMSGFLMQTTMLLVIADVLWLRFRLRRAVRERFPDESLKGVTFYGVMRAINMRFLRMPKPQRKIGESLPDTYR</sequence>
<feature type="transmembrane region" description="Helical" evidence="2">
    <location>
        <begin position="96"/>
        <end position="115"/>
    </location>
</feature>
<keyword evidence="2" id="KW-0472">Membrane</keyword>
<protein>
    <submittedName>
        <fullName evidence="3">DUF3043 domain-containing protein</fullName>
    </submittedName>
</protein>
<evidence type="ECO:0000313" key="4">
    <source>
        <dbReference type="Proteomes" id="UP000295198"/>
    </source>
</evidence>
<dbReference type="OrthoDB" id="5194448at2"/>
<reference evidence="3 4" key="1">
    <citation type="submission" date="2019-01" db="EMBL/GenBank/DDBJ databases">
        <title>Nocardioides guangzhouensis sp. nov., an actinobacterium isolated from soil.</title>
        <authorList>
            <person name="Fu Y."/>
            <person name="Cai Y."/>
            <person name="Lin Z."/>
            <person name="Chen P."/>
        </authorList>
    </citation>
    <scope>NUCLEOTIDE SEQUENCE [LARGE SCALE GENOMIC DNA]</scope>
    <source>
        <strain evidence="3 4">130</strain>
    </source>
</reference>
<evidence type="ECO:0000313" key="3">
    <source>
        <dbReference type="EMBL" id="RYP85722.1"/>
    </source>
</evidence>
<name>A0A4Q4ZCL7_9ACTN</name>
<dbReference type="InterPro" id="IPR021403">
    <property type="entry name" value="DUF3043"/>
</dbReference>
<keyword evidence="2" id="KW-1133">Transmembrane helix</keyword>
<feature type="compositionally biased region" description="Basic and acidic residues" evidence="1">
    <location>
        <begin position="28"/>
        <end position="79"/>
    </location>
</feature>
<accession>A0A4Q4ZCL7</accession>
<evidence type="ECO:0000256" key="2">
    <source>
        <dbReference type="SAM" id="Phobius"/>
    </source>
</evidence>
<dbReference type="AlphaFoldDB" id="A0A4Q4ZCL7"/>
<feature type="transmembrane region" description="Helical" evidence="2">
    <location>
        <begin position="127"/>
        <end position="145"/>
    </location>
</feature>
<dbReference type="EMBL" id="SDKM01000015">
    <property type="protein sequence ID" value="RYP85722.1"/>
    <property type="molecule type" value="Genomic_DNA"/>
</dbReference>
<comment type="caution">
    <text evidence="3">The sequence shown here is derived from an EMBL/GenBank/DDBJ whole genome shotgun (WGS) entry which is preliminary data.</text>
</comment>
<dbReference type="Pfam" id="PF11241">
    <property type="entry name" value="DUF3043"/>
    <property type="match status" value="1"/>
</dbReference>
<organism evidence="3 4">
    <name type="scientific">Nocardioides guangzhouensis</name>
    <dbReference type="NCBI Taxonomy" id="2497878"/>
    <lineage>
        <taxon>Bacteria</taxon>
        <taxon>Bacillati</taxon>
        <taxon>Actinomycetota</taxon>
        <taxon>Actinomycetes</taxon>
        <taxon>Propionibacteriales</taxon>
        <taxon>Nocardioidaceae</taxon>
        <taxon>Nocardioides</taxon>
    </lineage>
</organism>
<evidence type="ECO:0000256" key="1">
    <source>
        <dbReference type="SAM" id="MobiDB-lite"/>
    </source>
</evidence>